<evidence type="ECO:0008006" key="10">
    <source>
        <dbReference type="Google" id="ProtNLM"/>
    </source>
</evidence>
<feature type="transmembrane region" description="Helical" evidence="7">
    <location>
        <begin position="296"/>
        <end position="319"/>
    </location>
</feature>
<feature type="transmembrane region" description="Helical" evidence="7">
    <location>
        <begin position="92"/>
        <end position="115"/>
    </location>
</feature>
<dbReference type="Pfam" id="PF09594">
    <property type="entry name" value="GT87"/>
    <property type="match status" value="1"/>
</dbReference>
<keyword evidence="5 7" id="KW-1133">Transmembrane helix</keyword>
<dbReference type="Proteomes" id="UP000199062">
    <property type="component" value="Unassembled WGS sequence"/>
</dbReference>
<gene>
    <name evidence="8" type="ORF">SAMN05216559_1633</name>
</gene>
<dbReference type="InterPro" id="IPR018584">
    <property type="entry name" value="GT87"/>
</dbReference>
<evidence type="ECO:0000313" key="8">
    <source>
        <dbReference type="EMBL" id="SFR96533.1"/>
    </source>
</evidence>
<keyword evidence="2" id="KW-1003">Cell membrane</keyword>
<feature type="transmembrane region" description="Helical" evidence="7">
    <location>
        <begin position="12"/>
        <end position="31"/>
    </location>
</feature>
<reference evidence="8 9" key="1">
    <citation type="submission" date="2016-10" db="EMBL/GenBank/DDBJ databases">
        <authorList>
            <person name="de Groot N.N."/>
        </authorList>
    </citation>
    <scope>NUCLEOTIDE SEQUENCE [LARGE SCALE GENOMIC DNA]</scope>
    <source>
        <strain evidence="8 9">CGMCC 1.10457</strain>
    </source>
</reference>
<proteinExistence type="predicted"/>
<evidence type="ECO:0000256" key="6">
    <source>
        <dbReference type="ARBA" id="ARBA00023136"/>
    </source>
</evidence>
<sequence length="420" mass="44347">MSPDQNRRPVRAALAAGVCFGLAYLVAVPLLRPEQVGLATDVYFLAAERALAGDSPYLVAPPGRPGYEFVYQPVVVLAFVPHALTGSPLGAYLFQTALNLLSAGAIAVLLVRYVERSGADFDRLDRALVAGFVLASVHSISVFVMGQVNLQLALAVAAGGILLDRDSQAWAGAAFAAAATVKLFPAAVGLWLLRRRAWRAVAAAVVTGTALLLAGVLVFGPSLFQTYLTEVLAGESHTAEFAGGLDPSTMYVTVRRPLAALFPATDPALLTLAALALLVPVVVAASWDVSTRRGRLVALLATLLGAMLLLPLEPFYFSLLYYPLVPLLYLLDPGRVRGVFAAGTVLLSAVISYPAVEGLLALAPVSRGLSTTLAAITREIFRFAQPPLVGSLLLLAGCVLLQYQWATEDVSMEQADPRVE</sequence>
<dbReference type="AlphaFoldDB" id="A0A1I6KZ57"/>
<evidence type="ECO:0000256" key="4">
    <source>
        <dbReference type="ARBA" id="ARBA00022692"/>
    </source>
</evidence>
<keyword evidence="6 7" id="KW-0472">Membrane</keyword>
<feature type="transmembrane region" description="Helical" evidence="7">
    <location>
        <begin position="383"/>
        <end position="403"/>
    </location>
</feature>
<keyword evidence="9" id="KW-1185">Reference proteome</keyword>
<protein>
    <recommendedName>
        <fullName evidence="10">DUF2029 domain-containing protein</fullName>
    </recommendedName>
</protein>
<feature type="transmembrane region" description="Helical" evidence="7">
    <location>
        <begin position="339"/>
        <end position="362"/>
    </location>
</feature>
<keyword evidence="3" id="KW-0808">Transferase</keyword>
<evidence type="ECO:0000256" key="1">
    <source>
        <dbReference type="ARBA" id="ARBA00004651"/>
    </source>
</evidence>
<dbReference type="GO" id="GO:0016758">
    <property type="term" value="F:hexosyltransferase activity"/>
    <property type="evidence" value="ECO:0007669"/>
    <property type="project" value="InterPro"/>
</dbReference>
<feature type="transmembrane region" description="Helical" evidence="7">
    <location>
        <begin position="170"/>
        <end position="193"/>
    </location>
</feature>
<feature type="transmembrane region" description="Helical" evidence="7">
    <location>
        <begin position="268"/>
        <end position="289"/>
    </location>
</feature>
<organism evidence="8 9">
    <name type="scientific">Halomicrobium zhouii</name>
    <dbReference type="NCBI Taxonomy" id="767519"/>
    <lineage>
        <taxon>Archaea</taxon>
        <taxon>Methanobacteriati</taxon>
        <taxon>Methanobacteriota</taxon>
        <taxon>Stenosarchaea group</taxon>
        <taxon>Halobacteria</taxon>
        <taxon>Halobacteriales</taxon>
        <taxon>Haloarculaceae</taxon>
        <taxon>Halomicrobium</taxon>
    </lineage>
</organism>
<dbReference type="EMBL" id="FOZK01000002">
    <property type="protein sequence ID" value="SFR96533.1"/>
    <property type="molecule type" value="Genomic_DNA"/>
</dbReference>
<accession>A0A1I6KZ57</accession>
<evidence type="ECO:0000256" key="7">
    <source>
        <dbReference type="SAM" id="Phobius"/>
    </source>
</evidence>
<name>A0A1I6KZ57_9EURY</name>
<feature type="transmembrane region" description="Helical" evidence="7">
    <location>
        <begin position="127"/>
        <end position="150"/>
    </location>
</feature>
<evidence type="ECO:0000256" key="3">
    <source>
        <dbReference type="ARBA" id="ARBA00022679"/>
    </source>
</evidence>
<evidence type="ECO:0000313" key="9">
    <source>
        <dbReference type="Proteomes" id="UP000199062"/>
    </source>
</evidence>
<evidence type="ECO:0000256" key="5">
    <source>
        <dbReference type="ARBA" id="ARBA00022989"/>
    </source>
</evidence>
<dbReference type="OrthoDB" id="307029at2157"/>
<feature type="transmembrane region" description="Helical" evidence="7">
    <location>
        <begin position="200"/>
        <end position="220"/>
    </location>
</feature>
<comment type="subcellular location">
    <subcellularLocation>
        <location evidence="1">Cell membrane</location>
        <topology evidence="1">Multi-pass membrane protein</topology>
    </subcellularLocation>
</comment>
<dbReference type="STRING" id="767519.SAMN05216559_1633"/>
<keyword evidence="4 7" id="KW-0812">Transmembrane</keyword>
<dbReference type="RefSeq" id="WP_089815763.1">
    <property type="nucleotide sequence ID" value="NZ_FOZK01000002.1"/>
</dbReference>
<evidence type="ECO:0000256" key="2">
    <source>
        <dbReference type="ARBA" id="ARBA00022475"/>
    </source>
</evidence>
<dbReference type="GO" id="GO:0005886">
    <property type="term" value="C:plasma membrane"/>
    <property type="evidence" value="ECO:0007669"/>
    <property type="project" value="UniProtKB-SubCell"/>
</dbReference>